<protein>
    <submittedName>
        <fullName evidence="1">Uncharacterized protein</fullName>
    </submittedName>
</protein>
<comment type="caution">
    <text evidence="1">The sequence shown here is derived from an EMBL/GenBank/DDBJ whole genome shotgun (WGS) entry which is preliminary data.</text>
</comment>
<name>A0ABT2MX46_9CYAN</name>
<organism evidence="1 2">
    <name type="scientific">Laspinema palackyanum D2a</name>
    <dbReference type="NCBI Taxonomy" id="2953684"/>
    <lineage>
        <taxon>Bacteria</taxon>
        <taxon>Bacillati</taxon>
        <taxon>Cyanobacteriota</taxon>
        <taxon>Cyanophyceae</taxon>
        <taxon>Oscillatoriophycideae</taxon>
        <taxon>Oscillatoriales</taxon>
        <taxon>Laspinemataceae</taxon>
        <taxon>Laspinema</taxon>
        <taxon>Laspinema palackyanum</taxon>
    </lineage>
</organism>
<reference evidence="1 2" key="1">
    <citation type="journal article" date="2022" name="Front. Microbiol.">
        <title>High genomic differentiation and limited gene flow indicate recent cryptic speciation within the genus Laspinema (cyanobacteria).</title>
        <authorList>
            <person name="Stanojkovic A."/>
            <person name="Skoupy S."/>
            <person name="Skaloud P."/>
            <person name="Dvorak P."/>
        </authorList>
    </citation>
    <scope>NUCLEOTIDE SEQUENCE [LARGE SCALE GENOMIC DNA]</scope>
    <source>
        <strain evidence="1 2">D2a</strain>
    </source>
</reference>
<dbReference type="EMBL" id="JAMXFF010000046">
    <property type="protein sequence ID" value="MCT7969273.1"/>
    <property type="molecule type" value="Genomic_DNA"/>
</dbReference>
<sequence length="93" mass="10374">MEESWLHKFFKITPKGDRATKGIKVNGAQGKGGDRILERSSPLYPVQEADPIAFSTAIHCIVLAAPHREILPVLAKLSVLLYQLIAVLYYNKK</sequence>
<evidence type="ECO:0000313" key="2">
    <source>
        <dbReference type="Proteomes" id="UP001525890"/>
    </source>
</evidence>
<proteinExistence type="predicted"/>
<dbReference type="RefSeq" id="WP_368008744.1">
    <property type="nucleotide sequence ID" value="NZ_JAMXFF010000046.1"/>
</dbReference>
<gene>
    <name evidence="1" type="ORF">NG799_23430</name>
</gene>
<evidence type="ECO:0000313" key="1">
    <source>
        <dbReference type="EMBL" id="MCT7969273.1"/>
    </source>
</evidence>
<dbReference type="Proteomes" id="UP001525890">
    <property type="component" value="Unassembled WGS sequence"/>
</dbReference>
<accession>A0ABT2MX46</accession>
<keyword evidence="2" id="KW-1185">Reference proteome</keyword>